<organism evidence="1 2">
    <name type="scientific">Methylocystis parvus</name>
    <dbReference type="NCBI Taxonomy" id="134"/>
    <lineage>
        <taxon>Bacteria</taxon>
        <taxon>Pseudomonadati</taxon>
        <taxon>Pseudomonadota</taxon>
        <taxon>Alphaproteobacteria</taxon>
        <taxon>Hyphomicrobiales</taxon>
        <taxon>Methylocystaceae</taxon>
        <taxon>Methylocystis</taxon>
    </lineage>
</organism>
<accession>A0A6B8M4W7</accession>
<keyword evidence="2" id="KW-1185">Reference proteome</keyword>
<gene>
    <name evidence="1" type="ORF">F7D14_04565</name>
</gene>
<reference evidence="1 2" key="1">
    <citation type="submission" date="2019-09" db="EMBL/GenBank/DDBJ databases">
        <title>Isolation and complete genome sequencing of Methylocystis species.</title>
        <authorList>
            <person name="Rumah B.L."/>
            <person name="Stead C.E."/>
            <person name="Stevens B.C."/>
            <person name="Minton N.P."/>
            <person name="Grosse-Honebrink A."/>
            <person name="Zhang Y."/>
        </authorList>
    </citation>
    <scope>NUCLEOTIDE SEQUENCE [LARGE SCALE GENOMIC DNA]</scope>
    <source>
        <strain evidence="1 2">BRCS2</strain>
    </source>
</reference>
<protein>
    <submittedName>
        <fullName evidence="1">Uncharacterized protein</fullName>
    </submittedName>
</protein>
<proteinExistence type="predicted"/>
<evidence type="ECO:0000313" key="1">
    <source>
        <dbReference type="EMBL" id="QGM96819.1"/>
    </source>
</evidence>
<dbReference type="AlphaFoldDB" id="A0A6B8M4W7"/>
<sequence>MAAIADEASASDRERRERLREIWAPMAKALIDNIAAAPEAEAAYAAKVSDPNFVGVTCDSKRPVFLDRETSGAGFVYRKFVVARGTPCAE</sequence>
<dbReference type="RefSeq" id="WP_154419682.1">
    <property type="nucleotide sequence ID" value="NZ_CP044331.1"/>
</dbReference>
<evidence type="ECO:0000313" key="2">
    <source>
        <dbReference type="Proteomes" id="UP000422569"/>
    </source>
</evidence>
<name>A0A6B8M4W7_9HYPH</name>
<dbReference type="KEGG" id="mpar:F7D14_04565"/>
<dbReference type="Proteomes" id="UP000422569">
    <property type="component" value="Chromosome"/>
</dbReference>
<dbReference type="EMBL" id="CP044331">
    <property type="protein sequence ID" value="QGM96819.1"/>
    <property type="molecule type" value="Genomic_DNA"/>
</dbReference>